<feature type="compositionally biased region" description="Low complexity" evidence="1">
    <location>
        <begin position="32"/>
        <end position="59"/>
    </location>
</feature>
<accession>A0A0H5BYN1</accession>
<evidence type="ECO:0000313" key="2">
    <source>
        <dbReference type="EMBL" id="CEP20600.1"/>
    </source>
</evidence>
<feature type="region of interest" description="Disordered" evidence="1">
    <location>
        <begin position="30"/>
        <end position="119"/>
    </location>
</feature>
<protein>
    <submittedName>
        <fullName evidence="2">Uncharacterized protein</fullName>
    </submittedName>
</protein>
<name>A0A0H5BYN1_CYBJN</name>
<proteinExistence type="predicted"/>
<dbReference type="AlphaFoldDB" id="A0A0H5BYN1"/>
<evidence type="ECO:0000256" key="1">
    <source>
        <dbReference type="SAM" id="MobiDB-lite"/>
    </source>
</evidence>
<sequence>MLFLDHSSPRPDMVSQDAWFMENTQLFSPTVSHYSPSPQSQSYQHQYPHSLPQSPLSTSHQHHQLHHGTVTSSYHQSPTAHRQSKRVQKRKRDDDGGVTKKLRHAVTAEDGPGSQEPVRCDWPIFQLPQGGVVQQSPFGMIKVIKEGKSEKATLDNDINLSTFAPAPEEKQVRESVPMIPSPSPSVEVESYMIEGYRDINRSYHLHEENIVNVNYSLYDHSHEDADIDCDWEM</sequence>
<reference evidence="3" key="1">
    <citation type="journal article" date="2015" name="J. Biotechnol.">
        <title>The structure of the Cyberlindnera jadinii genome and its relation to Candida utilis analyzed by the occurrence of single nucleotide polymorphisms.</title>
        <authorList>
            <person name="Rupp O."/>
            <person name="Brinkrolf K."/>
            <person name="Buerth C."/>
            <person name="Kunigo M."/>
            <person name="Schneider J."/>
            <person name="Jaenicke S."/>
            <person name="Goesmann A."/>
            <person name="Puehler A."/>
            <person name="Jaeger K.-E."/>
            <person name="Ernst J.F."/>
        </authorList>
    </citation>
    <scope>NUCLEOTIDE SEQUENCE [LARGE SCALE GENOMIC DNA]</scope>
    <source>
        <strain evidence="3">ATCC 18201 / CBS 1600 / BCRC 20928 / JCM 3617 / NBRC 0987 / NRRL Y-1542</strain>
    </source>
</reference>
<evidence type="ECO:0000313" key="3">
    <source>
        <dbReference type="Proteomes" id="UP000038830"/>
    </source>
</evidence>
<gene>
    <name evidence="2" type="ORF">BN1211_0503</name>
</gene>
<dbReference type="Proteomes" id="UP000038830">
    <property type="component" value="Unassembled WGS sequence"/>
</dbReference>
<feature type="compositionally biased region" description="Polar residues" evidence="1">
    <location>
        <begin position="69"/>
        <end position="81"/>
    </location>
</feature>
<organism evidence="2 3">
    <name type="scientific">Cyberlindnera jadinii (strain ATCC 18201 / CBS 1600 / BCRC 20928 / JCM 3617 / NBRC 0987 / NRRL Y-1542)</name>
    <name type="common">Torula yeast</name>
    <name type="synonym">Candida utilis</name>
    <dbReference type="NCBI Taxonomy" id="983966"/>
    <lineage>
        <taxon>Eukaryota</taxon>
        <taxon>Fungi</taxon>
        <taxon>Dikarya</taxon>
        <taxon>Ascomycota</taxon>
        <taxon>Saccharomycotina</taxon>
        <taxon>Saccharomycetes</taxon>
        <taxon>Phaffomycetales</taxon>
        <taxon>Phaffomycetaceae</taxon>
        <taxon>Cyberlindnera</taxon>
    </lineage>
</organism>
<dbReference type="EMBL" id="CDQK01000001">
    <property type="protein sequence ID" value="CEP20600.1"/>
    <property type="molecule type" value="Genomic_DNA"/>
</dbReference>